<accession>U4KZF9</accession>
<dbReference type="Proteomes" id="UP000018144">
    <property type="component" value="Unassembled WGS sequence"/>
</dbReference>
<reference evidence="1 2" key="1">
    <citation type="journal article" date="2013" name="PLoS Genet.">
        <title>The genome and development-dependent transcriptomes of Pyronema confluens: a window into fungal evolution.</title>
        <authorList>
            <person name="Traeger S."/>
            <person name="Altegoer F."/>
            <person name="Freitag M."/>
            <person name="Gabaldon T."/>
            <person name="Kempken F."/>
            <person name="Kumar A."/>
            <person name="Marcet-Houben M."/>
            <person name="Poggeler S."/>
            <person name="Stajich J.E."/>
            <person name="Nowrousian M."/>
        </authorList>
    </citation>
    <scope>NUCLEOTIDE SEQUENCE [LARGE SCALE GENOMIC DNA]</scope>
    <source>
        <strain evidence="2">CBS 100304</strain>
        <tissue evidence="1">Vegetative mycelium</tissue>
    </source>
</reference>
<keyword evidence="2" id="KW-1185">Reference proteome</keyword>
<name>U4KZF9_PYROM</name>
<sequence>MKLRMQHAPSLPTIISRAFRRHCHTTLQLTIANKTSPTHMCYQQQPLHPQSPPIQLDFRSDLSMMLQNPSFAVGVNR</sequence>
<dbReference type="EMBL" id="HF935232">
    <property type="protein sequence ID" value="CCX05074.1"/>
    <property type="molecule type" value="Genomic_DNA"/>
</dbReference>
<organism evidence="1 2">
    <name type="scientific">Pyronema omphalodes (strain CBS 100304)</name>
    <name type="common">Pyronema confluens</name>
    <dbReference type="NCBI Taxonomy" id="1076935"/>
    <lineage>
        <taxon>Eukaryota</taxon>
        <taxon>Fungi</taxon>
        <taxon>Dikarya</taxon>
        <taxon>Ascomycota</taxon>
        <taxon>Pezizomycotina</taxon>
        <taxon>Pezizomycetes</taxon>
        <taxon>Pezizales</taxon>
        <taxon>Pyronemataceae</taxon>
        <taxon>Pyronema</taxon>
    </lineage>
</organism>
<protein>
    <submittedName>
        <fullName evidence="1">Uncharacterized protein</fullName>
    </submittedName>
</protein>
<gene>
    <name evidence="1" type="ORF">PCON_04661</name>
</gene>
<evidence type="ECO:0000313" key="2">
    <source>
        <dbReference type="Proteomes" id="UP000018144"/>
    </source>
</evidence>
<proteinExistence type="predicted"/>
<dbReference type="AlphaFoldDB" id="U4KZF9"/>
<evidence type="ECO:0000313" key="1">
    <source>
        <dbReference type="EMBL" id="CCX05074.1"/>
    </source>
</evidence>